<name>A0ACB8CEW9_DERSI</name>
<dbReference type="Proteomes" id="UP000821865">
    <property type="component" value="Chromosome 7"/>
</dbReference>
<proteinExistence type="predicted"/>
<keyword evidence="2" id="KW-1185">Reference proteome</keyword>
<dbReference type="EMBL" id="CM023476">
    <property type="protein sequence ID" value="KAH7941323.1"/>
    <property type="molecule type" value="Genomic_DNA"/>
</dbReference>
<sequence length="112" mass="12592">MACAPEKSELIRVHAKYARKEDWVPVTLTLHGVPIRELETLRILGMWIQENAGTHTVQKLKAVTGNSARMIRRVATSRDDPTEGETISLVHAFIYSGIKYAFPYQALTNQAI</sequence>
<reference evidence="1" key="1">
    <citation type="submission" date="2020-05" db="EMBL/GenBank/DDBJ databases">
        <title>Large-scale comparative analyses of tick genomes elucidate their genetic diversity and vector capacities.</title>
        <authorList>
            <person name="Jia N."/>
            <person name="Wang J."/>
            <person name="Shi W."/>
            <person name="Du L."/>
            <person name="Sun Y."/>
            <person name="Zhan W."/>
            <person name="Jiang J."/>
            <person name="Wang Q."/>
            <person name="Zhang B."/>
            <person name="Ji P."/>
            <person name="Sakyi L.B."/>
            <person name="Cui X."/>
            <person name="Yuan T."/>
            <person name="Jiang B."/>
            <person name="Yang W."/>
            <person name="Lam T.T.-Y."/>
            <person name="Chang Q."/>
            <person name="Ding S."/>
            <person name="Wang X."/>
            <person name="Zhu J."/>
            <person name="Ruan X."/>
            <person name="Zhao L."/>
            <person name="Wei J."/>
            <person name="Que T."/>
            <person name="Du C."/>
            <person name="Cheng J."/>
            <person name="Dai P."/>
            <person name="Han X."/>
            <person name="Huang E."/>
            <person name="Gao Y."/>
            <person name="Liu J."/>
            <person name="Shao H."/>
            <person name="Ye R."/>
            <person name="Li L."/>
            <person name="Wei W."/>
            <person name="Wang X."/>
            <person name="Wang C."/>
            <person name="Yang T."/>
            <person name="Huo Q."/>
            <person name="Li W."/>
            <person name="Guo W."/>
            <person name="Chen H."/>
            <person name="Zhou L."/>
            <person name="Ni X."/>
            <person name="Tian J."/>
            <person name="Zhou Y."/>
            <person name="Sheng Y."/>
            <person name="Liu T."/>
            <person name="Pan Y."/>
            <person name="Xia L."/>
            <person name="Li J."/>
            <person name="Zhao F."/>
            <person name="Cao W."/>
        </authorList>
    </citation>
    <scope>NUCLEOTIDE SEQUENCE</scope>
    <source>
        <strain evidence="1">Dsil-2018</strain>
    </source>
</reference>
<gene>
    <name evidence="1" type="ORF">HPB49_012299</name>
</gene>
<protein>
    <submittedName>
        <fullName evidence="1">Uncharacterized protein</fullName>
    </submittedName>
</protein>
<evidence type="ECO:0000313" key="1">
    <source>
        <dbReference type="EMBL" id="KAH7941323.1"/>
    </source>
</evidence>
<accession>A0ACB8CEW9</accession>
<organism evidence="1 2">
    <name type="scientific">Dermacentor silvarum</name>
    <name type="common">Tick</name>
    <dbReference type="NCBI Taxonomy" id="543639"/>
    <lineage>
        <taxon>Eukaryota</taxon>
        <taxon>Metazoa</taxon>
        <taxon>Ecdysozoa</taxon>
        <taxon>Arthropoda</taxon>
        <taxon>Chelicerata</taxon>
        <taxon>Arachnida</taxon>
        <taxon>Acari</taxon>
        <taxon>Parasitiformes</taxon>
        <taxon>Ixodida</taxon>
        <taxon>Ixodoidea</taxon>
        <taxon>Ixodidae</taxon>
        <taxon>Rhipicephalinae</taxon>
        <taxon>Dermacentor</taxon>
    </lineage>
</organism>
<comment type="caution">
    <text evidence="1">The sequence shown here is derived from an EMBL/GenBank/DDBJ whole genome shotgun (WGS) entry which is preliminary data.</text>
</comment>
<evidence type="ECO:0000313" key="2">
    <source>
        <dbReference type="Proteomes" id="UP000821865"/>
    </source>
</evidence>